<dbReference type="PROSITE" id="PS50089">
    <property type="entry name" value="ZF_RING_2"/>
    <property type="match status" value="1"/>
</dbReference>
<dbReference type="GO" id="GO:0005524">
    <property type="term" value="F:ATP binding"/>
    <property type="evidence" value="ECO:0007669"/>
    <property type="project" value="InterPro"/>
</dbReference>
<dbReference type="Gene3D" id="3.30.40.10">
    <property type="entry name" value="Zinc/RING finger domain, C3HC4 (zinc finger)"/>
    <property type="match status" value="1"/>
</dbReference>
<name>A0A4S4LUA8_9AGAM</name>
<dbReference type="InterPro" id="IPR049730">
    <property type="entry name" value="SNF2/RAD54-like_C"/>
</dbReference>
<dbReference type="InterPro" id="IPR027417">
    <property type="entry name" value="P-loop_NTPase"/>
</dbReference>
<keyword evidence="12" id="KW-1185">Reference proteome</keyword>
<evidence type="ECO:0000256" key="3">
    <source>
        <dbReference type="ARBA" id="ARBA00022771"/>
    </source>
</evidence>
<dbReference type="SMART" id="SM00184">
    <property type="entry name" value="RING"/>
    <property type="match status" value="1"/>
</dbReference>
<evidence type="ECO:0000256" key="8">
    <source>
        <dbReference type="SAM" id="MobiDB-lite"/>
    </source>
</evidence>
<accession>A0A4S4LUA8</accession>
<evidence type="ECO:0008006" key="13">
    <source>
        <dbReference type="Google" id="ProtNLM"/>
    </source>
</evidence>
<evidence type="ECO:0000256" key="6">
    <source>
        <dbReference type="ARBA" id="ARBA00022840"/>
    </source>
</evidence>
<organism evidence="11 12">
    <name type="scientific">Bondarzewia mesenterica</name>
    <dbReference type="NCBI Taxonomy" id="1095465"/>
    <lineage>
        <taxon>Eukaryota</taxon>
        <taxon>Fungi</taxon>
        <taxon>Dikarya</taxon>
        <taxon>Basidiomycota</taxon>
        <taxon>Agaricomycotina</taxon>
        <taxon>Agaricomycetes</taxon>
        <taxon>Russulales</taxon>
        <taxon>Bondarzewiaceae</taxon>
        <taxon>Bondarzewia</taxon>
    </lineage>
</organism>
<feature type="compositionally biased region" description="Basic and acidic residues" evidence="8">
    <location>
        <begin position="870"/>
        <end position="905"/>
    </location>
</feature>
<dbReference type="SUPFAM" id="SSF57850">
    <property type="entry name" value="RING/U-box"/>
    <property type="match status" value="1"/>
</dbReference>
<dbReference type="PANTHER" id="PTHR45865">
    <property type="entry name" value="E3 UBIQUITIN-PROTEIN LIGASE SHPRH FAMILY MEMBER"/>
    <property type="match status" value="1"/>
</dbReference>
<dbReference type="GO" id="GO:0005634">
    <property type="term" value="C:nucleus"/>
    <property type="evidence" value="ECO:0007669"/>
    <property type="project" value="TreeGrafter"/>
</dbReference>
<dbReference type="PROSITE" id="PS00518">
    <property type="entry name" value="ZF_RING_1"/>
    <property type="match status" value="1"/>
</dbReference>
<dbReference type="InterPro" id="IPR001841">
    <property type="entry name" value="Znf_RING"/>
</dbReference>
<dbReference type="InterPro" id="IPR052583">
    <property type="entry name" value="ATP-helicase/E3_Ub-Ligase"/>
</dbReference>
<dbReference type="SMART" id="SM00487">
    <property type="entry name" value="DEXDc"/>
    <property type="match status" value="1"/>
</dbReference>
<dbReference type="OrthoDB" id="5330228at2759"/>
<evidence type="ECO:0000256" key="4">
    <source>
        <dbReference type="ARBA" id="ARBA00022801"/>
    </source>
</evidence>
<dbReference type="GO" id="GO:0016787">
    <property type="term" value="F:hydrolase activity"/>
    <property type="evidence" value="ECO:0007669"/>
    <property type="project" value="UniProtKB-KW"/>
</dbReference>
<evidence type="ECO:0000259" key="10">
    <source>
        <dbReference type="PROSITE" id="PS51192"/>
    </source>
</evidence>
<evidence type="ECO:0000313" key="11">
    <source>
        <dbReference type="EMBL" id="THH15865.1"/>
    </source>
</evidence>
<dbReference type="InterPro" id="IPR014001">
    <property type="entry name" value="Helicase_ATP-bd"/>
</dbReference>
<dbReference type="InterPro" id="IPR059033">
    <property type="entry name" value="C144_05_dom"/>
</dbReference>
<feature type="region of interest" description="Disordered" evidence="8">
    <location>
        <begin position="512"/>
        <end position="540"/>
    </location>
</feature>
<dbReference type="Gene3D" id="3.40.50.10810">
    <property type="entry name" value="Tandem AAA-ATPase domain"/>
    <property type="match status" value="1"/>
</dbReference>
<dbReference type="PANTHER" id="PTHR45865:SF1">
    <property type="entry name" value="E3 UBIQUITIN-PROTEIN LIGASE SHPRH"/>
    <property type="match status" value="1"/>
</dbReference>
<dbReference type="Pfam" id="PF13639">
    <property type="entry name" value="zf-RING_2"/>
    <property type="match status" value="1"/>
</dbReference>
<keyword evidence="3 7" id="KW-0863">Zinc-finger</keyword>
<dbReference type="PROSITE" id="PS51192">
    <property type="entry name" value="HELICASE_ATP_BIND_1"/>
    <property type="match status" value="1"/>
</dbReference>
<feature type="region of interest" description="Disordered" evidence="8">
    <location>
        <begin position="870"/>
        <end position="921"/>
    </location>
</feature>
<evidence type="ECO:0000313" key="12">
    <source>
        <dbReference type="Proteomes" id="UP000310158"/>
    </source>
</evidence>
<dbReference type="GO" id="GO:0006974">
    <property type="term" value="P:DNA damage response"/>
    <property type="evidence" value="ECO:0007669"/>
    <property type="project" value="TreeGrafter"/>
</dbReference>
<dbReference type="InterPro" id="IPR013083">
    <property type="entry name" value="Znf_RING/FYVE/PHD"/>
</dbReference>
<protein>
    <recommendedName>
        <fullName evidence="13">RING-type domain-containing protein</fullName>
    </recommendedName>
</protein>
<feature type="region of interest" description="Disordered" evidence="8">
    <location>
        <begin position="1609"/>
        <end position="1636"/>
    </location>
</feature>
<evidence type="ECO:0000256" key="2">
    <source>
        <dbReference type="ARBA" id="ARBA00022741"/>
    </source>
</evidence>
<keyword evidence="5" id="KW-0862">Zinc</keyword>
<evidence type="ECO:0000256" key="7">
    <source>
        <dbReference type="PROSITE-ProRule" id="PRU00175"/>
    </source>
</evidence>
<dbReference type="InterPro" id="IPR017907">
    <property type="entry name" value="Znf_RING_CS"/>
</dbReference>
<keyword evidence="6" id="KW-0067">ATP-binding</keyword>
<dbReference type="Gene3D" id="3.40.50.300">
    <property type="entry name" value="P-loop containing nucleotide triphosphate hydrolases"/>
    <property type="match status" value="1"/>
</dbReference>
<dbReference type="Pfam" id="PF00176">
    <property type="entry name" value="SNF2-rel_dom"/>
    <property type="match status" value="1"/>
</dbReference>
<dbReference type="GO" id="GO:0000209">
    <property type="term" value="P:protein polyubiquitination"/>
    <property type="evidence" value="ECO:0007669"/>
    <property type="project" value="TreeGrafter"/>
</dbReference>
<evidence type="ECO:0000256" key="5">
    <source>
        <dbReference type="ARBA" id="ARBA00022833"/>
    </source>
</evidence>
<dbReference type="InterPro" id="IPR038718">
    <property type="entry name" value="SNF2-like_sf"/>
</dbReference>
<dbReference type="SUPFAM" id="SSF52540">
    <property type="entry name" value="P-loop containing nucleoside triphosphate hydrolases"/>
    <property type="match status" value="2"/>
</dbReference>
<feature type="domain" description="RING-type" evidence="9">
    <location>
        <begin position="1298"/>
        <end position="1338"/>
    </location>
</feature>
<keyword evidence="4" id="KW-0378">Hydrolase</keyword>
<dbReference type="GO" id="GO:0008270">
    <property type="term" value="F:zinc ion binding"/>
    <property type="evidence" value="ECO:0007669"/>
    <property type="project" value="UniProtKB-KW"/>
</dbReference>
<keyword evidence="1" id="KW-0479">Metal-binding</keyword>
<dbReference type="CDD" id="cd18793">
    <property type="entry name" value="SF2_C_SNF"/>
    <property type="match status" value="1"/>
</dbReference>
<dbReference type="InterPro" id="IPR000330">
    <property type="entry name" value="SNF2_N"/>
</dbReference>
<sequence>MRSRSSFHTKCYRARERNAVGLGFPLDFDTLLTVLRRLTEDDNFQEVDPSSTAAVGQKRPLNSLSSTAYSKRAKLSKAHADDRIPLDAKRVPVFHHQYELQYVKSRPVGCSDWSYFDDGKAKEHNFYKKETELIQFLRERFAGATEPTTIDFGKVELETGHHGANIYKRLESYGYQNSFICFAPPIPHDVDDASGSHLFTWLDDLPYWQPRYCDSLHATMCMVVLPPKAWDNSMERLPFYFLIDVTLIFRLPDIFEPVPPRQGTSRQKSSTRRNTETEARRLLLQFVFPSPSLSPSLSSSFHGKIDTPFFYSCLQPAPQMASQTLEDALQPEALIPSLLPFQKRSVAWMLTREGKSVDTSGAIVDTATQLTDLPLTWERVTVSRNSGEQFFWYYKRATGALSQEVPDPGRTAPGGILAEEPGLGKTLECIALILLNPGIGRIPSNSRWDPEAKVDVKEIKATLIVTPPSLFQQWRDELALHAPSLRVFEYEGWSKLPVPIIEAAVAENLESKGKNSLKASTNKSRSTNKKSKGQAVDSEDGMIVDSEEKTKAETQDWCSYVNTFDVVITTYNVLQHDLNVARPAPVRPRRGVAEYTKAERPRSPLVMVEWYRVIMDEVQMVGGGKTQEMVSLIPRYSSFAVSGTPARAQVSDLSHVLRFLRVDSDIYSPRIWKSLTRPAFAGQFAALFQRYAIRTMKASVKDELTIPQQTRFLVPIELGKVERHVYDQNIEKALLELGLDARGVAATENWEINTNVLRTWLRKLRQICTHPLVGQLAKQGEKSIKPGSLKTIGEVLEAMRDQNWRNVMDDRRMKVNILARSAQLIQRDEAIEARYGKACQILIQAEKEANQLIDDVEVAIADHEAKGEELKKETANLRESRGERIHYDEPGPSSDKGKARIREGSPDSESDSVDADLPRTSAGEEYEIKRRALQQRLREGCVALHRVKFLQGDVYHVMGEPHAPEEDAAYAVAEELRRRLLKVTEQSATRAMAHLARDVGTKGLSKNDLLVPLLYCPRGGIRSYHLMEEADEIIEARLNEQSELLWKWREHMYGLLTQSLAASESEADGQEYSRTLATQGEAETYLQAYSALMADRREVLVAERTALAAHESKEKKLRNTKAAVKAAAALDEGVEIPEDVELQPEHEILRLELAELRKELLATFEGRAVKSIIVELTAVAAKIARDDDPEKVLAREGANALRRLIVAQAIVNDKLEADLSQFRKAFNERIQYFRQLQEISDSVVETDWDGDIEMAIEDNEATGKELDVKINTGRARQRYLGHLLESQDDSDNENEGACILCRCEFTRGYITQCAHVFCEDCMKSWLTQQGGKACPVCRVPVHGGNLERFSIHEKGDDKPAPSLPVRLNGPVPRSRRKFEYNIICSGLFDEIQSMECTGSYGSKIETLVRHLSYLQLVEPGAKSIVFSAWADSLHIIEHALTMNDVPCLRIDQGRGKQNAAKRFRSDPDLLVLLLHGERENAGLNVTSASRVFLLESVVHHSLSINSPFAWYVSIARIDRMGQTRPTEETVEKNILDLAARQGLSLYTEDNSAGTLNVAPFAPDAEKNVLDSPVKKKMQKGDFIFKTDDMLAILFPHLYEETKYLLPASETESREVSPAPPPRTRHVNAVAGPSRSA</sequence>
<dbReference type="Pfam" id="PF26021">
    <property type="entry name" value="Ferritin_C144_05"/>
    <property type="match status" value="1"/>
</dbReference>
<reference evidence="11 12" key="1">
    <citation type="submission" date="2019-02" db="EMBL/GenBank/DDBJ databases">
        <title>Genome sequencing of the rare red list fungi Bondarzewia mesenterica.</title>
        <authorList>
            <person name="Buettner E."/>
            <person name="Kellner H."/>
        </authorList>
    </citation>
    <scope>NUCLEOTIDE SEQUENCE [LARGE SCALE GENOMIC DNA]</scope>
    <source>
        <strain evidence="11 12">DSM 108281</strain>
    </source>
</reference>
<gene>
    <name evidence="11" type="ORF">EW146_g4683</name>
</gene>
<proteinExistence type="predicted"/>
<evidence type="ECO:0000256" key="1">
    <source>
        <dbReference type="ARBA" id="ARBA00022723"/>
    </source>
</evidence>
<dbReference type="GO" id="GO:0061630">
    <property type="term" value="F:ubiquitin protein ligase activity"/>
    <property type="evidence" value="ECO:0007669"/>
    <property type="project" value="TreeGrafter"/>
</dbReference>
<feature type="domain" description="Helicase ATP-binding" evidence="10">
    <location>
        <begin position="406"/>
        <end position="663"/>
    </location>
</feature>
<evidence type="ECO:0000259" key="9">
    <source>
        <dbReference type="PROSITE" id="PS50089"/>
    </source>
</evidence>
<dbReference type="EMBL" id="SGPL01000186">
    <property type="protein sequence ID" value="THH15865.1"/>
    <property type="molecule type" value="Genomic_DNA"/>
</dbReference>
<keyword evidence="2" id="KW-0547">Nucleotide-binding</keyword>
<dbReference type="Proteomes" id="UP000310158">
    <property type="component" value="Unassembled WGS sequence"/>
</dbReference>
<comment type="caution">
    <text evidence="11">The sequence shown here is derived from an EMBL/GenBank/DDBJ whole genome shotgun (WGS) entry which is preliminary data.</text>
</comment>